<name>A0A4Y2RB36_ARAVE</name>
<dbReference type="OrthoDB" id="6434564at2759"/>
<comment type="caution">
    <text evidence="2">The sequence shown here is derived from an EMBL/GenBank/DDBJ whole genome shotgun (WGS) entry which is preliminary data.</text>
</comment>
<dbReference type="GO" id="GO:0003676">
    <property type="term" value="F:nucleic acid binding"/>
    <property type="evidence" value="ECO:0007669"/>
    <property type="project" value="InterPro"/>
</dbReference>
<dbReference type="EMBL" id="BGPR01016443">
    <property type="protein sequence ID" value="GBN73004.1"/>
    <property type="molecule type" value="Genomic_DNA"/>
</dbReference>
<evidence type="ECO:0000313" key="3">
    <source>
        <dbReference type="Proteomes" id="UP000499080"/>
    </source>
</evidence>
<proteinExistence type="predicted"/>
<keyword evidence="1" id="KW-1133">Transmembrane helix</keyword>
<organism evidence="2 3">
    <name type="scientific">Araneus ventricosus</name>
    <name type="common">Orbweaver spider</name>
    <name type="synonym">Epeira ventricosa</name>
    <dbReference type="NCBI Taxonomy" id="182803"/>
    <lineage>
        <taxon>Eukaryota</taxon>
        <taxon>Metazoa</taxon>
        <taxon>Ecdysozoa</taxon>
        <taxon>Arthropoda</taxon>
        <taxon>Chelicerata</taxon>
        <taxon>Arachnida</taxon>
        <taxon>Araneae</taxon>
        <taxon>Araneomorphae</taxon>
        <taxon>Entelegynae</taxon>
        <taxon>Araneoidea</taxon>
        <taxon>Araneidae</taxon>
        <taxon>Araneus</taxon>
    </lineage>
</organism>
<dbReference type="Gene3D" id="3.30.420.10">
    <property type="entry name" value="Ribonuclease H-like superfamily/Ribonuclease H"/>
    <property type="match status" value="1"/>
</dbReference>
<reference evidence="2 3" key="1">
    <citation type="journal article" date="2019" name="Sci. Rep.">
        <title>Orb-weaving spider Araneus ventricosus genome elucidates the spidroin gene catalogue.</title>
        <authorList>
            <person name="Kono N."/>
            <person name="Nakamura H."/>
            <person name="Ohtoshi R."/>
            <person name="Moran D.A.P."/>
            <person name="Shinohara A."/>
            <person name="Yoshida Y."/>
            <person name="Fujiwara M."/>
            <person name="Mori M."/>
            <person name="Tomita M."/>
            <person name="Arakawa K."/>
        </authorList>
    </citation>
    <scope>NUCLEOTIDE SEQUENCE [LARGE SCALE GENOMIC DNA]</scope>
</reference>
<dbReference type="InterPro" id="IPR036397">
    <property type="entry name" value="RNaseH_sf"/>
</dbReference>
<keyword evidence="3" id="KW-1185">Reference proteome</keyword>
<keyword evidence="1" id="KW-0472">Membrane</keyword>
<dbReference type="Proteomes" id="UP000499080">
    <property type="component" value="Unassembled WGS sequence"/>
</dbReference>
<evidence type="ECO:0000313" key="2">
    <source>
        <dbReference type="EMBL" id="GBN73004.1"/>
    </source>
</evidence>
<protein>
    <submittedName>
        <fullName evidence="2">Uncharacterized protein</fullName>
    </submittedName>
</protein>
<dbReference type="InterPro" id="IPR012337">
    <property type="entry name" value="RNaseH-like_sf"/>
</dbReference>
<feature type="transmembrane region" description="Helical" evidence="1">
    <location>
        <begin position="12"/>
        <end position="33"/>
    </location>
</feature>
<accession>A0A4Y2RB36</accession>
<sequence>MTFWRKDVVGISIFCCIFCTLVCYFITVEAWAFTQPKERKGFLSSVIYVPGMDHEVHLQWIPSHVDIYGNEVADDLAKQGTGEPLCSAPSLTFDEIYSIRKNKNLKTWRVPPSMIGISGAVLVAPFALPVIEPTRRRCLDLLAVT</sequence>
<evidence type="ECO:0000256" key="1">
    <source>
        <dbReference type="SAM" id="Phobius"/>
    </source>
</evidence>
<dbReference type="AlphaFoldDB" id="A0A4Y2RB36"/>
<keyword evidence="1" id="KW-0812">Transmembrane</keyword>
<feature type="transmembrane region" description="Helical" evidence="1">
    <location>
        <begin position="113"/>
        <end position="131"/>
    </location>
</feature>
<gene>
    <name evidence="2" type="ORF">AVEN_21294_1</name>
</gene>
<dbReference type="SUPFAM" id="SSF53098">
    <property type="entry name" value="Ribonuclease H-like"/>
    <property type="match status" value="1"/>
</dbReference>